<feature type="domain" description="C2H2-type" evidence="7">
    <location>
        <begin position="36"/>
        <end position="58"/>
    </location>
</feature>
<dbReference type="Pfam" id="PF10357">
    <property type="entry name" value="WH_KIN17"/>
    <property type="match status" value="1"/>
</dbReference>
<dbReference type="Proteomes" id="UP001432027">
    <property type="component" value="Unassembled WGS sequence"/>
</dbReference>
<feature type="region of interest" description="Disordered" evidence="6">
    <location>
        <begin position="242"/>
        <end position="296"/>
    </location>
</feature>
<dbReference type="InterPro" id="IPR041330">
    <property type="entry name" value="KN17_SH3"/>
</dbReference>
<proteinExistence type="inferred from homology"/>
<dbReference type="InterPro" id="IPR038254">
    <property type="entry name" value="KIN17_WH-like_sf"/>
</dbReference>
<dbReference type="Pfam" id="PF25092">
    <property type="entry name" value="SH3_KIN17_C"/>
    <property type="match status" value="1"/>
</dbReference>
<dbReference type="GO" id="GO:0006974">
    <property type="term" value="P:DNA damage response"/>
    <property type="evidence" value="ECO:0007669"/>
    <property type="project" value="TreeGrafter"/>
</dbReference>
<dbReference type="Gene3D" id="2.30.30.140">
    <property type="match status" value="1"/>
</dbReference>
<dbReference type="CDD" id="cd13155">
    <property type="entry name" value="KOW_KIN17"/>
    <property type="match status" value="1"/>
</dbReference>
<dbReference type="GO" id="GO:0003690">
    <property type="term" value="F:double-stranded DNA binding"/>
    <property type="evidence" value="ECO:0007669"/>
    <property type="project" value="TreeGrafter"/>
</dbReference>
<keyword evidence="2" id="KW-0479">Metal-binding</keyword>
<evidence type="ECO:0000313" key="8">
    <source>
        <dbReference type="EMBL" id="GMT04413.1"/>
    </source>
</evidence>
<dbReference type="PROSITE" id="PS00028">
    <property type="entry name" value="ZINC_FINGER_C2H2_1"/>
    <property type="match status" value="1"/>
</dbReference>
<evidence type="ECO:0000256" key="2">
    <source>
        <dbReference type="ARBA" id="ARBA00022723"/>
    </source>
</evidence>
<dbReference type="InterPro" id="IPR014722">
    <property type="entry name" value="Rib_uL2_dom2"/>
</dbReference>
<dbReference type="PANTHER" id="PTHR12805:SF0">
    <property type="entry name" value="DNA_RNA-BINDING PROTEIN KIN17"/>
    <property type="match status" value="1"/>
</dbReference>
<dbReference type="FunFam" id="1.10.10.2030:FF:000001">
    <property type="entry name" value="DNA/RNA-binding protein KIN17, putative"/>
    <property type="match status" value="1"/>
</dbReference>
<feature type="non-terminal residue" evidence="8">
    <location>
        <position position="1"/>
    </location>
</feature>
<dbReference type="InterPro" id="IPR036236">
    <property type="entry name" value="Znf_C2H2_sf"/>
</dbReference>
<evidence type="ECO:0000313" key="9">
    <source>
        <dbReference type="Proteomes" id="UP001432027"/>
    </source>
</evidence>
<comment type="caution">
    <text evidence="8">The sequence shown here is derived from an EMBL/GenBank/DDBJ whole genome shotgun (WGS) entry which is preliminary data.</text>
</comment>
<gene>
    <name evidence="8" type="ORF">PENTCL1PPCAC_26587</name>
</gene>
<dbReference type="Pfam" id="PF18131">
    <property type="entry name" value="KN17_SH3"/>
    <property type="match status" value="1"/>
</dbReference>
<feature type="coiled-coil region" evidence="5">
    <location>
        <begin position="150"/>
        <end position="178"/>
    </location>
</feature>
<dbReference type="InterPro" id="IPR037321">
    <property type="entry name" value="KIN17-like"/>
</dbReference>
<dbReference type="SUPFAM" id="SSF57667">
    <property type="entry name" value="beta-beta-alpha zinc fingers"/>
    <property type="match status" value="1"/>
</dbReference>
<evidence type="ECO:0000259" key="7">
    <source>
        <dbReference type="PROSITE" id="PS00028"/>
    </source>
</evidence>
<sequence length="430" mass="50412">FLFPAYRVMGKHEKGTPKEIANRSKSKGLQKLKFYCEMCQKQCRDANGFKCHLTSEAHQRQLLLFAENSNQYLKEYSNEFRQTFIKILKTCHGTKRVRANEVYQEYIRDKNHVHMNSTVWTSLTGFIHWLEKEGICHVDQTEKGWYIAYIDKEAEMRKEEHQRKAKAEKDDEDRMKNLIDAQIARAREQQGEIEEYQPTELMRTDEDEKVEFSLAAKKPTAEDLKKPTAALLEASGSVFDRMKKETKEGIKKEPRDERKRRSRSRDRYDSKRHRDERDKPNTSYRGRDDGKKKKSALDEIKEMQEKKRERDNRKDYWMTPGIVVKIVTKKLGDGYYKQKGVVKRMEDEYSACVKLDDDAGTLVKLDQTHVETVIPSIGREMLIVNGAYRGAKAILEAIYEKSFEVEVSINEGHFKGRKVRVPYEDASKLA</sequence>
<comment type="similarity">
    <text evidence="1">Belongs to the KIN17 family.</text>
</comment>
<dbReference type="Gene3D" id="2.30.30.30">
    <property type="match status" value="1"/>
</dbReference>
<dbReference type="EMBL" id="BTSX01000006">
    <property type="protein sequence ID" value="GMT04413.1"/>
    <property type="molecule type" value="Genomic_DNA"/>
</dbReference>
<evidence type="ECO:0000256" key="3">
    <source>
        <dbReference type="ARBA" id="ARBA00022771"/>
    </source>
</evidence>
<keyword evidence="3" id="KW-0863">Zinc-finger</keyword>
<reference evidence="8" key="1">
    <citation type="submission" date="2023-10" db="EMBL/GenBank/DDBJ databases">
        <title>Genome assembly of Pristionchus species.</title>
        <authorList>
            <person name="Yoshida K."/>
            <person name="Sommer R.J."/>
        </authorList>
    </citation>
    <scope>NUCLEOTIDE SEQUENCE</scope>
    <source>
        <strain evidence="8">RS0144</strain>
    </source>
</reference>
<evidence type="ECO:0000256" key="6">
    <source>
        <dbReference type="SAM" id="MobiDB-lite"/>
    </source>
</evidence>
<dbReference type="InterPro" id="IPR041995">
    <property type="entry name" value="KOW_KIN17"/>
</dbReference>
<evidence type="ECO:0000256" key="5">
    <source>
        <dbReference type="SAM" id="Coils"/>
    </source>
</evidence>
<name>A0AAV5UCK0_9BILA</name>
<dbReference type="InterPro" id="IPR019447">
    <property type="entry name" value="DNA/RNA-bd_Kin17_WH-like_dom"/>
</dbReference>
<dbReference type="AlphaFoldDB" id="A0AAV5UCK0"/>
<dbReference type="SMART" id="SM01253">
    <property type="entry name" value="Kin17_mid"/>
    <property type="match status" value="1"/>
</dbReference>
<dbReference type="FunFam" id="2.30.30.30:FF:000021">
    <property type="entry name" value="DNA/RNA-binding protein KIN17, putative"/>
    <property type="match status" value="1"/>
</dbReference>
<keyword evidence="9" id="KW-1185">Reference proteome</keyword>
<dbReference type="GO" id="GO:0005634">
    <property type="term" value="C:nucleus"/>
    <property type="evidence" value="ECO:0007669"/>
    <property type="project" value="TreeGrafter"/>
</dbReference>
<protein>
    <recommendedName>
        <fullName evidence="7">C2H2-type domain-containing protein</fullName>
    </recommendedName>
</protein>
<dbReference type="Gene3D" id="1.10.10.2030">
    <property type="entry name" value="DNA/RNA-binding protein Kin17, conserved domain"/>
    <property type="match status" value="1"/>
</dbReference>
<organism evidence="8 9">
    <name type="scientific">Pristionchus entomophagus</name>
    <dbReference type="NCBI Taxonomy" id="358040"/>
    <lineage>
        <taxon>Eukaryota</taxon>
        <taxon>Metazoa</taxon>
        <taxon>Ecdysozoa</taxon>
        <taxon>Nematoda</taxon>
        <taxon>Chromadorea</taxon>
        <taxon>Rhabditida</taxon>
        <taxon>Rhabditina</taxon>
        <taxon>Diplogasteromorpha</taxon>
        <taxon>Diplogasteroidea</taxon>
        <taxon>Neodiplogasteridae</taxon>
        <taxon>Pristionchus</taxon>
    </lineage>
</organism>
<dbReference type="InterPro" id="IPR056767">
    <property type="entry name" value="C2H2-Znf_KIN17"/>
</dbReference>
<accession>A0AAV5UCK0</accession>
<dbReference type="GO" id="GO:0006260">
    <property type="term" value="P:DNA replication"/>
    <property type="evidence" value="ECO:0007669"/>
    <property type="project" value="TreeGrafter"/>
</dbReference>
<keyword evidence="4" id="KW-0862">Zinc</keyword>
<keyword evidence="5" id="KW-0175">Coiled coil</keyword>
<dbReference type="InterPro" id="IPR013087">
    <property type="entry name" value="Znf_C2H2_type"/>
</dbReference>
<evidence type="ECO:0000256" key="4">
    <source>
        <dbReference type="ARBA" id="ARBA00022833"/>
    </source>
</evidence>
<dbReference type="Pfam" id="PF25095">
    <property type="entry name" value="C2H2-zf_KIN17"/>
    <property type="match status" value="1"/>
</dbReference>
<evidence type="ECO:0000256" key="1">
    <source>
        <dbReference type="ARBA" id="ARBA00008517"/>
    </source>
</evidence>
<dbReference type="GO" id="GO:0008270">
    <property type="term" value="F:zinc ion binding"/>
    <property type="evidence" value="ECO:0007669"/>
    <property type="project" value="UniProtKB-KW"/>
</dbReference>
<dbReference type="PANTHER" id="PTHR12805">
    <property type="entry name" value="KIN17 KIN, ANTIGENIC DETERMINANT OF RECA PROTEIN HOMOLOG"/>
    <property type="match status" value="1"/>
</dbReference>